<keyword evidence="2" id="KW-1185">Reference proteome</keyword>
<name>A0ACA9LK62_9GLOM</name>
<comment type="caution">
    <text evidence="1">The sequence shown here is derived from an EMBL/GenBank/DDBJ whole genome shotgun (WGS) entry which is preliminary data.</text>
</comment>
<protein>
    <submittedName>
        <fullName evidence="1">6203_t:CDS:1</fullName>
    </submittedName>
</protein>
<sequence>MATQNTLTKEATITQLFGDVERFVNQGDYSKAFRPIDKILQLNPNDNEALQCRAVTYIRLEKYQSALDVLTKGFPDDKFILEKAYCLYRLNRFSEVAELLRKCRVEGYSDLGIRYLEAQMAYKVEDYDTALEVYHKLLQETDKKDDTYNDILTNFDAAKAALLFSGNNVPEKVRMNIMDVDISGIYTDQSMHIKYATEDSHNTYELAYNSAWMCKESLSEEDYSEEEIEQELSTINVQLAYVFQLQGQISEAIDIYQSVLKSKGVDITASAIASNNLVAAKKDTELFDSVRKIKVASANALETKLFRSQRRIIAMNEALLLLYMHKYAACHDAVRKLLQVYPENDDLYLIIASTSYHQKKNAKAIQDLQEFAKTRPHSLSINFALMQLQILQSNPLAALETFESYWSSIKDEKEKYKPGYVGLLVWLYEQAKKQEKAVQALEQASAFWKSEAISDENTSILKQTAAFKLKIGRYREAAQDYEQLVKNDPLDSQALAGLVAAYSQYDISLAEKYESSLLEIGTPMDIDVESLEKVVPGIKKSYIKKTDTKASVPPDPERWLPKRERTTYKVKGKRKQQLMKGSQGTAVTGGGIGGTGSANIFGRSNVPSSEATVVSSTIQQEQPSQKSKSSGGDKNKRKKKKGGNKW</sequence>
<accession>A0ACA9LK62</accession>
<gene>
    <name evidence="1" type="ORF">ACOLOM_LOCUS4211</name>
</gene>
<evidence type="ECO:0000313" key="1">
    <source>
        <dbReference type="EMBL" id="CAG8534408.1"/>
    </source>
</evidence>
<dbReference type="EMBL" id="CAJVPT010006760">
    <property type="protein sequence ID" value="CAG8534408.1"/>
    <property type="molecule type" value="Genomic_DNA"/>
</dbReference>
<evidence type="ECO:0000313" key="2">
    <source>
        <dbReference type="Proteomes" id="UP000789525"/>
    </source>
</evidence>
<reference evidence="1" key="1">
    <citation type="submission" date="2021-06" db="EMBL/GenBank/DDBJ databases">
        <authorList>
            <person name="Kallberg Y."/>
            <person name="Tangrot J."/>
            <person name="Rosling A."/>
        </authorList>
    </citation>
    <scope>NUCLEOTIDE SEQUENCE</scope>
    <source>
        <strain evidence="1">CL356</strain>
    </source>
</reference>
<proteinExistence type="predicted"/>
<dbReference type="Proteomes" id="UP000789525">
    <property type="component" value="Unassembled WGS sequence"/>
</dbReference>
<organism evidence="1 2">
    <name type="scientific">Acaulospora colombiana</name>
    <dbReference type="NCBI Taxonomy" id="27376"/>
    <lineage>
        <taxon>Eukaryota</taxon>
        <taxon>Fungi</taxon>
        <taxon>Fungi incertae sedis</taxon>
        <taxon>Mucoromycota</taxon>
        <taxon>Glomeromycotina</taxon>
        <taxon>Glomeromycetes</taxon>
        <taxon>Diversisporales</taxon>
        <taxon>Acaulosporaceae</taxon>
        <taxon>Acaulospora</taxon>
    </lineage>
</organism>